<dbReference type="KEGG" id="hth:HTH_1318"/>
<dbReference type="PANTHER" id="PTHR30183">
    <property type="entry name" value="MOLYBDENUM TRANSPORT SYSTEM PERMEASE PROTEIN MODB"/>
    <property type="match status" value="1"/>
</dbReference>
<dbReference type="AlphaFoldDB" id="D3DIW9"/>
<keyword evidence="14" id="KW-1185">Reference proteome</keyword>
<evidence type="ECO:0000259" key="12">
    <source>
        <dbReference type="PROSITE" id="PS50928"/>
    </source>
</evidence>
<dbReference type="Proteomes" id="UP000002574">
    <property type="component" value="Chromosome"/>
</dbReference>
<evidence type="ECO:0000256" key="4">
    <source>
        <dbReference type="ARBA" id="ARBA00022448"/>
    </source>
</evidence>
<keyword evidence="8 10" id="KW-1133">Transmembrane helix</keyword>
<comment type="subcellular location">
    <subcellularLocation>
        <location evidence="2 10">Cell membrane</location>
        <topology evidence="2 10">Multi-pass membrane protein</topology>
    </subcellularLocation>
</comment>
<proteinExistence type="inferred from homology"/>
<organism evidence="13 14">
    <name type="scientific">Hydrogenobacter thermophilus (strain DSM 6534 / IAM 12695 / TK-6)</name>
    <dbReference type="NCBI Taxonomy" id="608538"/>
    <lineage>
        <taxon>Bacteria</taxon>
        <taxon>Pseudomonadati</taxon>
        <taxon>Aquificota</taxon>
        <taxon>Aquificia</taxon>
        <taxon>Aquificales</taxon>
        <taxon>Aquificaceae</taxon>
        <taxon>Hydrogenobacter</taxon>
    </lineage>
</organism>
<feature type="transmembrane region" description="Helical" evidence="10">
    <location>
        <begin position="147"/>
        <end position="169"/>
    </location>
</feature>
<dbReference type="STRING" id="608538.HTH_1318"/>
<evidence type="ECO:0000256" key="11">
    <source>
        <dbReference type="RuleBase" id="RU365097"/>
    </source>
</evidence>
<comment type="similarity">
    <text evidence="3 11">Belongs to the binding-protein-dependent transport system permease family. CysTW subfamily.</text>
</comment>
<evidence type="ECO:0000313" key="13">
    <source>
        <dbReference type="EMBL" id="BAI69771.1"/>
    </source>
</evidence>
<dbReference type="InterPro" id="IPR011867">
    <property type="entry name" value="ModB_ABC"/>
</dbReference>
<keyword evidence="5 11" id="KW-1003">Cell membrane</keyword>
<dbReference type="KEGG" id="hte:Hydth_1310"/>
<dbReference type="Gene3D" id="1.10.3720.10">
    <property type="entry name" value="MetI-like"/>
    <property type="match status" value="1"/>
</dbReference>
<keyword evidence="6 11" id="KW-0500">Molybdenum</keyword>
<dbReference type="PROSITE" id="PS50928">
    <property type="entry name" value="ABC_TM1"/>
    <property type="match status" value="1"/>
</dbReference>
<dbReference type="Pfam" id="PF00528">
    <property type="entry name" value="BPD_transp_1"/>
    <property type="match status" value="1"/>
</dbReference>
<dbReference type="InterPro" id="IPR000515">
    <property type="entry name" value="MetI-like"/>
</dbReference>
<protein>
    <recommendedName>
        <fullName evidence="11">Molybdenum transport system permease</fullName>
    </recommendedName>
</protein>
<dbReference type="PATRIC" id="fig|608538.5.peg.1337"/>
<evidence type="ECO:0000256" key="8">
    <source>
        <dbReference type="ARBA" id="ARBA00022989"/>
    </source>
</evidence>
<evidence type="ECO:0000256" key="1">
    <source>
        <dbReference type="ARBA" id="ARBA00002949"/>
    </source>
</evidence>
<dbReference type="GO" id="GO:0015098">
    <property type="term" value="F:molybdate ion transmembrane transporter activity"/>
    <property type="evidence" value="ECO:0007669"/>
    <property type="project" value="UniProtKB-UniRule"/>
</dbReference>
<feature type="transmembrane region" description="Helical" evidence="10">
    <location>
        <begin position="47"/>
        <end position="66"/>
    </location>
</feature>
<feature type="transmembrane region" description="Helical" evidence="10">
    <location>
        <begin position="86"/>
        <end position="106"/>
    </location>
</feature>
<evidence type="ECO:0000256" key="2">
    <source>
        <dbReference type="ARBA" id="ARBA00004651"/>
    </source>
</evidence>
<dbReference type="EMBL" id="AP011112">
    <property type="protein sequence ID" value="BAI69771.1"/>
    <property type="molecule type" value="Genomic_DNA"/>
</dbReference>
<accession>D3DIW9</accession>
<evidence type="ECO:0000256" key="10">
    <source>
        <dbReference type="RuleBase" id="RU363032"/>
    </source>
</evidence>
<comment type="function">
    <text evidence="1 11">Part of the binding-protein-dependent transport system for molybdenum; probably responsible for the translocation of the substrate across the membrane.</text>
</comment>
<gene>
    <name evidence="13" type="primary">modB</name>
    <name evidence="13" type="ordered locus">HTH_1318</name>
</gene>
<keyword evidence="7 10" id="KW-0812">Transmembrane</keyword>
<dbReference type="CDD" id="cd06261">
    <property type="entry name" value="TM_PBP2"/>
    <property type="match status" value="1"/>
</dbReference>
<reference evidence="13 14" key="1">
    <citation type="journal article" date="2010" name="J. Bacteriol.">
        <title>Complete genome sequence of the thermophilic, obligately chemolithoautotrophic hydrogen-oxidizing bacterium Hydrogenobacter thermophilus TK-6.</title>
        <authorList>
            <person name="Arai H."/>
            <person name="Kanbe H."/>
            <person name="Ishii M."/>
            <person name="Igarashi Y."/>
        </authorList>
    </citation>
    <scope>NUCLEOTIDE SEQUENCE [LARGE SCALE GENOMIC DNA]</scope>
    <source>
        <strain evidence="14">DSM 6534 / IAM 12695 / TK-6 [Tokyo]</strain>
    </source>
</reference>
<dbReference type="InterPro" id="IPR035906">
    <property type="entry name" value="MetI-like_sf"/>
</dbReference>
<feature type="domain" description="ABC transmembrane type-1" evidence="12">
    <location>
        <begin position="9"/>
        <end position="213"/>
    </location>
</feature>
<evidence type="ECO:0000313" key="14">
    <source>
        <dbReference type="Proteomes" id="UP000002574"/>
    </source>
</evidence>
<dbReference type="PANTHER" id="PTHR30183:SF8">
    <property type="entry name" value="MOLYBDENUM TRANSPORT SYSTEM PERMEASE"/>
    <property type="match status" value="1"/>
</dbReference>
<dbReference type="SUPFAM" id="SSF161098">
    <property type="entry name" value="MetI-like"/>
    <property type="match status" value="1"/>
</dbReference>
<keyword evidence="9 10" id="KW-0472">Membrane</keyword>
<feature type="transmembrane region" description="Helical" evidence="10">
    <location>
        <begin position="15"/>
        <end position="35"/>
    </location>
</feature>
<sequence>MSEIDWSPFWLTFKLASVTTALLLLVGIPVSYYLAYTKRRISTIIEVLVALPLVLPPTVLGFYLLLLFNKHGLIGSLWYKLFNKQLVFHFEGIVLASIIYSLPMMVHPLTAGFRSIPRDLIEASWTLGKSKLETLLRVILPNMKASILTGVVLSFAHTIGEFGVVLMVGGNIEGETRVVSIAIYDAVEAINYTAAHVYALVLFSLSFLTLLALYLLNRRWSLL</sequence>
<dbReference type="RefSeq" id="WP_012963951.1">
    <property type="nucleotide sequence ID" value="NC_013799.1"/>
</dbReference>
<evidence type="ECO:0000256" key="7">
    <source>
        <dbReference type="ARBA" id="ARBA00022692"/>
    </source>
</evidence>
<name>D3DIW9_HYDTT</name>
<evidence type="ECO:0000256" key="9">
    <source>
        <dbReference type="ARBA" id="ARBA00023136"/>
    </source>
</evidence>
<evidence type="ECO:0000256" key="6">
    <source>
        <dbReference type="ARBA" id="ARBA00022505"/>
    </source>
</evidence>
<evidence type="ECO:0000256" key="5">
    <source>
        <dbReference type="ARBA" id="ARBA00022475"/>
    </source>
</evidence>
<keyword evidence="4 10" id="KW-0813">Transport</keyword>
<dbReference type="NCBIfam" id="TIGR02141">
    <property type="entry name" value="modB_ABC"/>
    <property type="match status" value="1"/>
</dbReference>
<dbReference type="eggNOG" id="COG4149">
    <property type="taxonomic scope" value="Bacteria"/>
</dbReference>
<feature type="transmembrane region" description="Helical" evidence="10">
    <location>
        <begin position="189"/>
        <end position="216"/>
    </location>
</feature>
<dbReference type="GO" id="GO:0005886">
    <property type="term" value="C:plasma membrane"/>
    <property type="evidence" value="ECO:0007669"/>
    <property type="project" value="UniProtKB-SubCell"/>
</dbReference>
<evidence type="ECO:0000256" key="3">
    <source>
        <dbReference type="ARBA" id="ARBA00007069"/>
    </source>
</evidence>
<dbReference type="OrthoDB" id="9795403at2"/>